<dbReference type="InterPro" id="IPR003609">
    <property type="entry name" value="Pan_app"/>
</dbReference>
<dbReference type="Proteomes" id="UP000887540">
    <property type="component" value="Unplaced"/>
</dbReference>
<dbReference type="Pfam" id="PF00024">
    <property type="entry name" value="PAN_1"/>
    <property type="match status" value="1"/>
</dbReference>
<reference evidence="3" key="1">
    <citation type="submission" date="2022-11" db="UniProtKB">
        <authorList>
            <consortium name="WormBaseParasite"/>
        </authorList>
    </citation>
    <scope>IDENTIFICATION</scope>
</reference>
<evidence type="ECO:0000259" key="1">
    <source>
        <dbReference type="PROSITE" id="PS50948"/>
    </source>
</evidence>
<name>A0A914E355_9BILA</name>
<dbReference type="PROSITE" id="PS50948">
    <property type="entry name" value="PAN"/>
    <property type="match status" value="1"/>
</dbReference>
<keyword evidence="2" id="KW-1185">Reference proteome</keyword>
<organism evidence="2 3">
    <name type="scientific">Acrobeloides nanus</name>
    <dbReference type="NCBI Taxonomy" id="290746"/>
    <lineage>
        <taxon>Eukaryota</taxon>
        <taxon>Metazoa</taxon>
        <taxon>Ecdysozoa</taxon>
        <taxon>Nematoda</taxon>
        <taxon>Chromadorea</taxon>
        <taxon>Rhabditida</taxon>
        <taxon>Tylenchina</taxon>
        <taxon>Cephalobomorpha</taxon>
        <taxon>Cephaloboidea</taxon>
        <taxon>Cephalobidae</taxon>
        <taxon>Acrobeloides</taxon>
    </lineage>
</organism>
<protein>
    <submittedName>
        <fullName evidence="3">Apple domain-containing protein</fullName>
    </submittedName>
</protein>
<dbReference type="AlphaFoldDB" id="A0A914E355"/>
<feature type="domain" description="Apple" evidence="1">
    <location>
        <begin position="16"/>
        <end position="85"/>
    </location>
</feature>
<dbReference type="Gene3D" id="3.50.4.10">
    <property type="entry name" value="Hepatocyte Growth Factor"/>
    <property type="match status" value="1"/>
</dbReference>
<evidence type="ECO:0000313" key="3">
    <source>
        <dbReference type="WBParaSite" id="ACRNAN_scaffold55.g31769.t1"/>
    </source>
</evidence>
<proteinExistence type="predicted"/>
<sequence length="176" mass="20018">MLFTLVFLIESVSAKCYTTKPGLTILGAEYHKEYELNYAQCGRACYMDVSCMAFEWSTTNNECTLKARSLNGTFTNKSDVYFGLCLDRSDPENMRDLFYDHELGGKEYASDIKIDRDFCPKFCMNNKKDGQQLKHLSFTWRPNDPEDPDAVIGSCACVEIVHFVKLQFGSISAYLG</sequence>
<evidence type="ECO:0000313" key="2">
    <source>
        <dbReference type="Proteomes" id="UP000887540"/>
    </source>
</evidence>
<accession>A0A914E355</accession>
<dbReference type="WBParaSite" id="ACRNAN_scaffold55.g31769.t1">
    <property type="protein sequence ID" value="ACRNAN_scaffold55.g31769.t1"/>
    <property type="gene ID" value="ACRNAN_scaffold55.g31769"/>
</dbReference>